<dbReference type="PIRSF" id="PIRSF006268">
    <property type="entry name" value="ApbE"/>
    <property type="match status" value="1"/>
</dbReference>
<keyword evidence="7" id="KW-0274">FAD</keyword>
<dbReference type="PANTHER" id="PTHR30040:SF2">
    <property type="entry name" value="FAD:PROTEIN FMN TRANSFERASE"/>
    <property type="match status" value="1"/>
</dbReference>
<accession>A0A382LFA0</accession>
<dbReference type="EC" id="2.7.1.180" evidence="2"/>
<evidence type="ECO:0000256" key="8">
    <source>
        <dbReference type="ARBA" id="ARBA00022842"/>
    </source>
</evidence>
<keyword evidence="8" id="KW-0460">Magnesium</keyword>
<evidence type="ECO:0000256" key="9">
    <source>
        <dbReference type="ARBA" id="ARBA00031306"/>
    </source>
</evidence>
<comment type="cofactor">
    <cofactor evidence="1">
        <name>Mg(2+)</name>
        <dbReference type="ChEBI" id="CHEBI:18420"/>
    </cofactor>
</comment>
<evidence type="ECO:0000256" key="3">
    <source>
        <dbReference type="ARBA" id="ARBA00016337"/>
    </source>
</evidence>
<dbReference type="PANTHER" id="PTHR30040">
    <property type="entry name" value="THIAMINE BIOSYNTHESIS LIPOPROTEIN APBE"/>
    <property type="match status" value="1"/>
</dbReference>
<dbReference type="EMBL" id="UINC01086670">
    <property type="protein sequence ID" value="SVC35339.1"/>
    <property type="molecule type" value="Genomic_DNA"/>
</dbReference>
<name>A0A382LFA0_9ZZZZ</name>
<dbReference type="AlphaFoldDB" id="A0A382LFA0"/>
<evidence type="ECO:0000256" key="6">
    <source>
        <dbReference type="ARBA" id="ARBA00022723"/>
    </source>
</evidence>
<keyword evidence="6" id="KW-0479">Metal-binding</keyword>
<protein>
    <recommendedName>
        <fullName evidence="3">FAD:protein FMN transferase</fullName>
        <ecNumber evidence="2">2.7.1.180</ecNumber>
    </recommendedName>
    <alternativeName>
        <fullName evidence="9">Flavin transferase</fullName>
    </alternativeName>
</protein>
<evidence type="ECO:0000256" key="2">
    <source>
        <dbReference type="ARBA" id="ARBA00011955"/>
    </source>
</evidence>
<evidence type="ECO:0000256" key="10">
    <source>
        <dbReference type="ARBA" id="ARBA00048540"/>
    </source>
</evidence>
<dbReference type="InterPro" id="IPR003374">
    <property type="entry name" value="ApbE-like_sf"/>
</dbReference>
<dbReference type="SUPFAM" id="SSF143631">
    <property type="entry name" value="ApbE-like"/>
    <property type="match status" value="1"/>
</dbReference>
<evidence type="ECO:0000256" key="5">
    <source>
        <dbReference type="ARBA" id="ARBA00022679"/>
    </source>
</evidence>
<gene>
    <name evidence="11" type="ORF">METZ01_LOCUS288193</name>
</gene>
<evidence type="ECO:0000313" key="11">
    <source>
        <dbReference type="EMBL" id="SVC35339.1"/>
    </source>
</evidence>
<comment type="catalytic activity">
    <reaction evidence="10">
        <text>L-threonyl-[protein] + FAD = FMN-L-threonyl-[protein] + AMP + H(+)</text>
        <dbReference type="Rhea" id="RHEA:36847"/>
        <dbReference type="Rhea" id="RHEA-COMP:11060"/>
        <dbReference type="Rhea" id="RHEA-COMP:11061"/>
        <dbReference type="ChEBI" id="CHEBI:15378"/>
        <dbReference type="ChEBI" id="CHEBI:30013"/>
        <dbReference type="ChEBI" id="CHEBI:57692"/>
        <dbReference type="ChEBI" id="CHEBI:74257"/>
        <dbReference type="ChEBI" id="CHEBI:456215"/>
        <dbReference type="EC" id="2.7.1.180"/>
    </reaction>
</comment>
<sequence length="303" mass="33440">MGTTYQITIIINSNNKVDAIQLQKKVDSLLTQVNNIFSTYIENSELTQFNDNLSTIPIKISPEFSELYEKAVSISLSSDGSFDFTVLPLVKLWGFGQDFNISQIPSDEKIQEKLNYSGIDKLEFENASLRKENKHTQIDFSAIAKGWGVDQTALLLDDLGFENYMVEIGGEILVSGVNNLNSKWTIGVSEPAYITSELYIAINITDAAVATSGSYNNYFTLENIDYSHILDPKTGYPIQHDLVSATIVAQDCATADAIATAVMVKGFDEGLSWINNLPNVECLLVKKSDTSEYLAGKSSGFNY</sequence>
<evidence type="ECO:0000256" key="4">
    <source>
        <dbReference type="ARBA" id="ARBA00022630"/>
    </source>
</evidence>
<organism evidence="11">
    <name type="scientific">marine metagenome</name>
    <dbReference type="NCBI Taxonomy" id="408172"/>
    <lineage>
        <taxon>unclassified sequences</taxon>
        <taxon>metagenomes</taxon>
        <taxon>ecological metagenomes</taxon>
    </lineage>
</organism>
<evidence type="ECO:0000256" key="7">
    <source>
        <dbReference type="ARBA" id="ARBA00022827"/>
    </source>
</evidence>
<keyword evidence="5" id="KW-0808">Transferase</keyword>
<dbReference type="InterPro" id="IPR024932">
    <property type="entry name" value="ApbE"/>
</dbReference>
<dbReference type="GO" id="GO:0046872">
    <property type="term" value="F:metal ion binding"/>
    <property type="evidence" value="ECO:0007669"/>
    <property type="project" value="UniProtKB-KW"/>
</dbReference>
<dbReference type="Gene3D" id="3.10.520.10">
    <property type="entry name" value="ApbE-like domains"/>
    <property type="match status" value="1"/>
</dbReference>
<evidence type="ECO:0000256" key="1">
    <source>
        <dbReference type="ARBA" id="ARBA00001946"/>
    </source>
</evidence>
<dbReference type="Pfam" id="PF02424">
    <property type="entry name" value="ApbE"/>
    <property type="match status" value="1"/>
</dbReference>
<keyword evidence="4" id="KW-0285">Flavoprotein</keyword>
<proteinExistence type="predicted"/>
<dbReference type="GO" id="GO:0016740">
    <property type="term" value="F:transferase activity"/>
    <property type="evidence" value="ECO:0007669"/>
    <property type="project" value="UniProtKB-KW"/>
</dbReference>
<reference evidence="11" key="1">
    <citation type="submission" date="2018-05" db="EMBL/GenBank/DDBJ databases">
        <authorList>
            <person name="Lanie J.A."/>
            <person name="Ng W.-L."/>
            <person name="Kazmierczak K.M."/>
            <person name="Andrzejewski T.M."/>
            <person name="Davidsen T.M."/>
            <person name="Wayne K.J."/>
            <person name="Tettelin H."/>
            <person name="Glass J.I."/>
            <person name="Rusch D."/>
            <person name="Podicherti R."/>
            <person name="Tsui H.-C.T."/>
            <person name="Winkler M.E."/>
        </authorList>
    </citation>
    <scope>NUCLEOTIDE SEQUENCE</scope>
</reference>